<reference evidence="1 2" key="1">
    <citation type="journal article" date="2017" name="Emerg. Infect. Dis.">
        <title>Carbapenemase VCC-1-Producing Vibrio cholerae in Coastal Waters of Germany.</title>
        <authorList>
            <person name="Hammerl J.A."/>
            <person name="Jackel C."/>
            <person name="Bortolaia V."/>
            <person name="Schwartz K."/>
            <person name="Bier N."/>
            <person name="Hendriksen R.S."/>
            <person name="Guerra B."/>
            <person name="Strauch E."/>
        </authorList>
    </citation>
    <scope>NUCLEOTIDE SEQUENCE [LARGE SCALE GENOMIC DNA]</scope>
    <source>
        <strain evidence="1 2">VN-2825</strain>
    </source>
</reference>
<dbReference type="RefSeq" id="WP_044125859.1">
    <property type="nucleotide sequence ID" value="NZ_JIDO01000002.1"/>
</dbReference>
<evidence type="ECO:0000313" key="2">
    <source>
        <dbReference type="Proteomes" id="UP000266701"/>
    </source>
</evidence>
<dbReference type="AlphaFoldDB" id="A0A085TDQ6"/>
<accession>A0A085TDQ6</accession>
<evidence type="ECO:0000313" key="1">
    <source>
        <dbReference type="EMBL" id="RGP90611.1"/>
    </source>
</evidence>
<name>A0A085TDQ6_VIBCL</name>
<comment type="caution">
    <text evidence="1">The sequence shown here is derived from an EMBL/GenBank/DDBJ whole genome shotgun (WGS) entry which is preliminary data.</text>
</comment>
<protein>
    <submittedName>
        <fullName evidence="1">Uncharacterized protein</fullName>
    </submittedName>
</protein>
<dbReference type="EMBL" id="MCBA01000035">
    <property type="protein sequence ID" value="RGP90611.1"/>
    <property type="molecule type" value="Genomic_DNA"/>
</dbReference>
<proteinExistence type="predicted"/>
<organism evidence="1 2">
    <name type="scientific">Vibrio cholerae</name>
    <dbReference type="NCBI Taxonomy" id="666"/>
    <lineage>
        <taxon>Bacteria</taxon>
        <taxon>Pseudomonadati</taxon>
        <taxon>Pseudomonadota</taxon>
        <taxon>Gammaproteobacteria</taxon>
        <taxon>Vibrionales</taxon>
        <taxon>Vibrionaceae</taxon>
        <taxon>Vibrio</taxon>
    </lineage>
</organism>
<gene>
    <name evidence="1" type="ORF">BC353_08740</name>
</gene>
<sequence length="94" mass="11423">MTNEEFCRTIIKWKETCEKNELRMPDGSPIPEDFWAFFIGYKYSSYRKMKGEERDKRPIKPYTSKLIRLLNEMPEKKFVDEVKFELGNYSRVLK</sequence>
<dbReference type="Proteomes" id="UP000266701">
    <property type="component" value="Unassembled WGS sequence"/>
</dbReference>